<comment type="caution">
    <text evidence="2">The sequence shown here is derived from an EMBL/GenBank/DDBJ whole genome shotgun (WGS) entry which is preliminary data.</text>
</comment>
<reference evidence="2 3" key="1">
    <citation type="submission" date="2024-05" db="EMBL/GenBank/DDBJ databases">
        <title>Genome sequencing and assembly of Indian major carp, Cirrhinus mrigala (Hamilton, 1822).</title>
        <authorList>
            <person name="Mohindra V."/>
            <person name="Chowdhury L.M."/>
            <person name="Lal K."/>
            <person name="Jena J.K."/>
        </authorList>
    </citation>
    <scope>NUCLEOTIDE SEQUENCE [LARGE SCALE GENOMIC DNA]</scope>
    <source>
        <strain evidence="2">CM1030</strain>
        <tissue evidence="2">Blood</tissue>
    </source>
</reference>
<protein>
    <submittedName>
        <fullName evidence="2">Uncharacterized protein</fullName>
    </submittedName>
</protein>
<sequence length="56" mass="6057">NKIPITTQVKTLSIAFTTAQNLEVIVPITTSLAQKDQEEQTLNSDPSNPVTFAVIS</sequence>
<feature type="region of interest" description="Disordered" evidence="1">
    <location>
        <begin position="37"/>
        <end position="56"/>
    </location>
</feature>
<evidence type="ECO:0000313" key="2">
    <source>
        <dbReference type="EMBL" id="KAL0193188.1"/>
    </source>
</evidence>
<evidence type="ECO:0000313" key="3">
    <source>
        <dbReference type="Proteomes" id="UP001529510"/>
    </source>
</evidence>
<evidence type="ECO:0000256" key="1">
    <source>
        <dbReference type="SAM" id="MobiDB-lite"/>
    </source>
</evidence>
<name>A0ABD0R5L6_CIRMR</name>
<dbReference type="Proteomes" id="UP001529510">
    <property type="component" value="Unassembled WGS sequence"/>
</dbReference>
<dbReference type="AlphaFoldDB" id="A0ABD0R5L6"/>
<feature type="compositionally biased region" description="Polar residues" evidence="1">
    <location>
        <begin position="37"/>
        <end position="50"/>
    </location>
</feature>
<gene>
    <name evidence="2" type="ORF">M9458_011484</name>
</gene>
<feature type="non-terminal residue" evidence="2">
    <location>
        <position position="1"/>
    </location>
</feature>
<keyword evidence="3" id="KW-1185">Reference proteome</keyword>
<accession>A0ABD0R5L6</accession>
<feature type="non-terminal residue" evidence="2">
    <location>
        <position position="56"/>
    </location>
</feature>
<dbReference type="EMBL" id="JAMKFB020000005">
    <property type="protein sequence ID" value="KAL0193188.1"/>
    <property type="molecule type" value="Genomic_DNA"/>
</dbReference>
<proteinExistence type="predicted"/>
<organism evidence="2 3">
    <name type="scientific">Cirrhinus mrigala</name>
    <name type="common">Mrigala</name>
    <dbReference type="NCBI Taxonomy" id="683832"/>
    <lineage>
        <taxon>Eukaryota</taxon>
        <taxon>Metazoa</taxon>
        <taxon>Chordata</taxon>
        <taxon>Craniata</taxon>
        <taxon>Vertebrata</taxon>
        <taxon>Euteleostomi</taxon>
        <taxon>Actinopterygii</taxon>
        <taxon>Neopterygii</taxon>
        <taxon>Teleostei</taxon>
        <taxon>Ostariophysi</taxon>
        <taxon>Cypriniformes</taxon>
        <taxon>Cyprinidae</taxon>
        <taxon>Labeoninae</taxon>
        <taxon>Labeonini</taxon>
        <taxon>Cirrhinus</taxon>
    </lineage>
</organism>